<dbReference type="VEuPathDB" id="FungiDB:ASPBRDRAFT_36822"/>
<organism evidence="3 4">
    <name type="scientific">Aspergillus brasiliensis (strain CBS 101740 / IMI 381727 / IBT 21946)</name>
    <dbReference type="NCBI Taxonomy" id="767769"/>
    <lineage>
        <taxon>Eukaryota</taxon>
        <taxon>Fungi</taxon>
        <taxon>Dikarya</taxon>
        <taxon>Ascomycota</taxon>
        <taxon>Pezizomycotina</taxon>
        <taxon>Eurotiomycetes</taxon>
        <taxon>Eurotiomycetidae</taxon>
        <taxon>Eurotiales</taxon>
        <taxon>Aspergillaceae</taxon>
        <taxon>Aspergillus</taxon>
        <taxon>Aspergillus subgen. Circumdati</taxon>
    </lineage>
</organism>
<dbReference type="RefSeq" id="XP_067484855.1">
    <property type="nucleotide sequence ID" value="XM_067623585.1"/>
</dbReference>
<proteinExistence type="inferred from homology"/>
<dbReference type="EMBL" id="KV878679">
    <property type="protein sequence ID" value="OJJ77608.1"/>
    <property type="molecule type" value="Genomic_DNA"/>
</dbReference>
<evidence type="ECO:0000256" key="1">
    <source>
        <dbReference type="ARBA" id="ARBA00005986"/>
    </source>
</evidence>
<evidence type="ECO:0000259" key="2">
    <source>
        <dbReference type="Pfam" id="PF07110"/>
    </source>
</evidence>
<reference evidence="4" key="1">
    <citation type="journal article" date="2017" name="Genome Biol.">
        <title>Comparative genomics reveals high biological diversity and specific adaptations in the industrially and medically important fungal genus Aspergillus.</title>
        <authorList>
            <person name="de Vries R.P."/>
            <person name="Riley R."/>
            <person name="Wiebenga A."/>
            <person name="Aguilar-Osorio G."/>
            <person name="Amillis S."/>
            <person name="Uchima C.A."/>
            <person name="Anderluh G."/>
            <person name="Asadollahi M."/>
            <person name="Askin M."/>
            <person name="Barry K."/>
            <person name="Battaglia E."/>
            <person name="Bayram O."/>
            <person name="Benocci T."/>
            <person name="Braus-Stromeyer S.A."/>
            <person name="Caldana C."/>
            <person name="Canovas D."/>
            <person name="Cerqueira G.C."/>
            <person name="Chen F."/>
            <person name="Chen W."/>
            <person name="Choi C."/>
            <person name="Clum A."/>
            <person name="Dos Santos R.A."/>
            <person name="Damasio A.R."/>
            <person name="Diallinas G."/>
            <person name="Emri T."/>
            <person name="Fekete E."/>
            <person name="Flipphi M."/>
            <person name="Freyberg S."/>
            <person name="Gallo A."/>
            <person name="Gournas C."/>
            <person name="Habgood R."/>
            <person name="Hainaut M."/>
            <person name="Harispe M.L."/>
            <person name="Henrissat B."/>
            <person name="Hilden K.S."/>
            <person name="Hope R."/>
            <person name="Hossain A."/>
            <person name="Karabika E."/>
            <person name="Karaffa L."/>
            <person name="Karanyi Z."/>
            <person name="Krasevec N."/>
            <person name="Kuo A."/>
            <person name="Kusch H."/>
            <person name="LaButti K."/>
            <person name="Lagendijk E.L."/>
            <person name="Lapidus A."/>
            <person name="Levasseur A."/>
            <person name="Lindquist E."/>
            <person name="Lipzen A."/>
            <person name="Logrieco A.F."/>
            <person name="MacCabe A."/>
            <person name="Maekelae M.R."/>
            <person name="Malavazi I."/>
            <person name="Melin P."/>
            <person name="Meyer V."/>
            <person name="Mielnichuk N."/>
            <person name="Miskei M."/>
            <person name="Molnar A.P."/>
            <person name="Mule G."/>
            <person name="Ngan C.Y."/>
            <person name="Orejas M."/>
            <person name="Orosz E."/>
            <person name="Ouedraogo J.P."/>
            <person name="Overkamp K.M."/>
            <person name="Park H.-S."/>
            <person name="Perrone G."/>
            <person name="Piumi F."/>
            <person name="Punt P.J."/>
            <person name="Ram A.F."/>
            <person name="Ramon A."/>
            <person name="Rauscher S."/>
            <person name="Record E."/>
            <person name="Riano-Pachon D.M."/>
            <person name="Robert V."/>
            <person name="Roehrig J."/>
            <person name="Ruller R."/>
            <person name="Salamov A."/>
            <person name="Salih N.S."/>
            <person name="Samson R.A."/>
            <person name="Sandor E."/>
            <person name="Sanguinetti M."/>
            <person name="Schuetze T."/>
            <person name="Sepcic K."/>
            <person name="Shelest E."/>
            <person name="Sherlock G."/>
            <person name="Sophianopoulou V."/>
            <person name="Squina F.M."/>
            <person name="Sun H."/>
            <person name="Susca A."/>
            <person name="Todd R.B."/>
            <person name="Tsang A."/>
            <person name="Unkles S.E."/>
            <person name="van de Wiele N."/>
            <person name="van Rossen-Uffink D."/>
            <person name="Oliveira J.V."/>
            <person name="Vesth T.C."/>
            <person name="Visser J."/>
            <person name="Yu J.-H."/>
            <person name="Zhou M."/>
            <person name="Andersen M.R."/>
            <person name="Archer D.B."/>
            <person name="Baker S.E."/>
            <person name="Benoit I."/>
            <person name="Brakhage A.A."/>
            <person name="Braus G.H."/>
            <person name="Fischer R."/>
            <person name="Frisvad J.C."/>
            <person name="Goldman G.H."/>
            <person name="Houbraken J."/>
            <person name="Oakley B."/>
            <person name="Pocsi I."/>
            <person name="Scazzocchio C."/>
            <person name="Seiboth B."/>
            <person name="vanKuyk P.A."/>
            <person name="Wortman J."/>
            <person name="Dyer P.S."/>
            <person name="Grigoriev I.V."/>
        </authorList>
    </citation>
    <scope>NUCLEOTIDE SEQUENCE [LARGE SCALE GENOMIC DNA]</scope>
    <source>
        <strain evidence="4">CBS 101740 / IMI 381727 / IBT 21946</strain>
    </source>
</reference>
<keyword evidence="4" id="KW-1185">Reference proteome</keyword>
<dbReference type="STRING" id="767769.A0A1L9V118"/>
<evidence type="ECO:0000313" key="3">
    <source>
        <dbReference type="EMBL" id="OJJ77608.1"/>
    </source>
</evidence>
<dbReference type="SUPFAM" id="SSF54909">
    <property type="entry name" value="Dimeric alpha+beta barrel"/>
    <property type="match status" value="1"/>
</dbReference>
<comment type="similarity">
    <text evidence="1">Belongs to the tpcK family.</text>
</comment>
<name>A0A1L9V118_ASPBC</name>
<gene>
    <name evidence="3" type="ORF">ASPBRDRAFT_36822</name>
</gene>
<dbReference type="InterPro" id="IPR011008">
    <property type="entry name" value="Dimeric_a/b-barrel"/>
</dbReference>
<dbReference type="OrthoDB" id="2519291at2759"/>
<dbReference type="GeneID" id="93576073"/>
<accession>A0A1L9V118</accession>
<dbReference type="InterPro" id="IPR009799">
    <property type="entry name" value="EthD_dom"/>
</dbReference>
<dbReference type="GO" id="GO:0016491">
    <property type="term" value="F:oxidoreductase activity"/>
    <property type="evidence" value="ECO:0007669"/>
    <property type="project" value="InterPro"/>
</dbReference>
<feature type="domain" description="EthD" evidence="2">
    <location>
        <begin position="12"/>
        <end position="121"/>
    </location>
</feature>
<dbReference type="OMA" id="MVWINIS"/>
<dbReference type="Pfam" id="PF07110">
    <property type="entry name" value="EthD"/>
    <property type="match status" value="1"/>
</dbReference>
<sequence length="137" mass="15186">MSVRVFIYAYRKPGLSLSTFRERYEVHINLVKRLSGDDFPLSHRRSYIARTTVDTPPAGATARNATTPATVFVGQQSDFDFDATAELTFADQPSFQAFMAKVTAPEAAAQIAEDEEGFLDRKMLSIAMIGEVVETTK</sequence>
<dbReference type="AlphaFoldDB" id="A0A1L9V118"/>
<dbReference type="Gene3D" id="3.30.70.100">
    <property type="match status" value="1"/>
</dbReference>
<protein>
    <recommendedName>
        <fullName evidence="2">EthD domain-containing protein</fullName>
    </recommendedName>
</protein>
<dbReference type="Proteomes" id="UP000184499">
    <property type="component" value="Unassembled WGS sequence"/>
</dbReference>
<evidence type="ECO:0000313" key="4">
    <source>
        <dbReference type="Proteomes" id="UP000184499"/>
    </source>
</evidence>